<reference evidence="2" key="1">
    <citation type="submission" date="2016-10" db="EMBL/GenBank/DDBJ databases">
        <authorList>
            <person name="Varghese N."/>
            <person name="Submissions S."/>
        </authorList>
    </citation>
    <scope>NUCLEOTIDE SEQUENCE [LARGE SCALE GENOMIC DNA]</scope>
    <source>
        <strain evidence="2">DSM 17038</strain>
    </source>
</reference>
<keyword evidence="2" id="KW-1185">Reference proteome</keyword>
<evidence type="ECO:0000313" key="1">
    <source>
        <dbReference type="EMBL" id="SFG11082.1"/>
    </source>
</evidence>
<protein>
    <submittedName>
        <fullName evidence="1">Uncharacterized protein</fullName>
    </submittedName>
</protein>
<gene>
    <name evidence="1" type="ORF">SAMN05660649_00713</name>
</gene>
<name>A0A1I2P4F7_9FIRM</name>
<dbReference type="EMBL" id="FOOX01000002">
    <property type="protein sequence ID" value="SFG11082.1"/>
    <property type="molecule type" value="Genomic_DNA"/>
</dbReference>
<dbReference type="STRING" id="341036.SAMN05660649_00713"/>
<dbReference type="AlphaFoldDB" id="A0A1I2P4F7"/>
<evidence type="ECO:0000313" key="2">
    <source>
        <dbReference type="Proteomes" id="UP000199337"/>
    </source>
</evidence>
<accession>A0A1I2P4F7</accession>
<organism evidence="1 2">
    <name type="scientific">Desulfotruncus arcticus DSM 17038</name>
    <dbReference type="NCBI Taxonomy" id="1121424"/>
    <lineage>
        <taxon>Bacteria</taxon>
        <taxon>Bacillati</taxon>
        <taxon>Bacillota</taxon>
        <taxon>Clostridia</taxon>
        <taxon>Eubacteriales</taxon>
        <taxon>Desulfallaceae</taxon>
        <taxon>Desulfotruncus</taxon>
    </lineage>
</organism>
<proteinExistence type="predicted"/>
<sequence length="103" mass="11727">MGFSHDRWLHYLHCRVVNQYTHHKTQKVANVRSTQKELELDSAFFGVVSGPSDGPVFTANALYTAAIIQRGAHLLAKEVIPVNHFELVSLPAFWRWIQTQLGK</sequence>
<dbReference type="Proteomes" id="UP000199337">
    <property type="component" value="Unassembled WGS sequence"/>
</dbReference>